<protein>
    <submittedName>
        <fullName evidence="1">N-acetyltransferase</fullName>
    </submittedName>
</protein>
<sequence length="392" mass="44472">MPDGADAIHIEVISEIAQVDAADWNACAGDDDPFISHAFLDALEQSGSAVGERGWLPQHLVARNSDGRVLGATPLYLKSHSYGEYVFDWGWADAYERAGRQYYPKLQCAVPFTPVTGPRLLINQELPAASRNEVAHTLIAGLTEVARRHDVSSLHVTFPTEDEREHLAEADFLPRIGLQYHLHNPGYQSFDDFLAALQSRKRKQIKRERREVADAGLKLRRLTGSDIEPRHWDAFYAFYLRTADKRWGFPYLTEEFFHEIGRRMPERILLVMAEEADGTPVAGALNLIGRHALYGRNWGAIEDYDFLHFEACYYQAIEFAIERGLSRVEAGAQGEHKIQRGYLPVATHSAHWITDPALEQAVDDFLKRERRAVEAQIVGLREQHSPYKHADS</sequence>
<dbReference type="AlphaFoldDB" id="A0A934QKA0"/>
<dbReference type="PANTHER" id="PTHR47017:SF1">
    <property type="entry name" value="ACYL-COA"/>
    <property type="match status" value="1"/>
</dbReference>
<dbReference type="RefSeq" id="WP_027288405.1">
    <property type="nucleotide sequence ID" value="NZ_NRRE01000027.1"/>
</dbReference>
<dbReference type="SUPFAM" id="SSF55729">
    <property type="entry name" value="Acyl-CoA N-acyltransferases (Nat)"/>
    <property type="match status" value="1"/>
</dbReference>
<evidence type="ECO:0000313" key="1">
    <source>
        <dbReference type="EMBL" id="MBK1698401.1"/>
    </source>
</evidence>
<keyword evidence="2" id="KW-1185">Reference proteome</keyword>
<evidence type="ECO:0000313" key="2">
    <source>
        <dbReference type="Proteomes" id="UP000778970"/>
    </source>
</evidence>
<dbReference type="Pfam" id="PF04339">
    <property type="entry name" value="FemAB_like"/>
    <property type="match status" value="1"/>
</dbReference>
<accession>A0A934QKA0</accession>
<reference evidence="1" key="1">
    <citation type="submission" date="2017-08" db="EMBL/GenBank/DDBJ databases">
        <authorList>
            <person name="Imhoff J.F."/>
            <person name="Rahn T."/>
            <person name="Kuenzel S."/>
            <person name="Neulinger S.C."/>
        </authorList>
    </citation>
    <scope>NUCLEOTIDE SEQUENCE</scope>
    <source>
        <strain evidence="1">DSM 9154</strain>
    </source>
</reference>
<organism evidence="1 2">
    <name type="scientific">Rhodovibrio salinarum</name>
    <dbReference type="NCBI Taxonomy" id="1087"/>
    <lineage>
        <taxon>Bacteria</taxon>
        <taxon>Pseudomonadati</taxon>
        <taxon>Pseudomonadota</taxon>
        <taxon>Alphaproteobacteria</taxon>
        <taxon>Rhodospirillales</taxon>
        <taxon>Rhodovibrionaceae</taxon>
        <taxon>Rhodovibrio</taxon>
    </lineage>
</organism>
<dbReference type="InterPro" id="IPR007434">
    <property type="entry name" value="FemAB-like"/>
</dbReference>
<dbReference type="EMBL" id="NRRE01000027">
    <property type="protein sequence ID" value="MBK1698401.1"/>
    <property type="molecule type" value="Genomic_DNA"/>
</dbReference>
<dbReference type="PANTHER" id="PTHR47017">
    <property type="entry name" value="ACYL-COA"/>
    <property type="match status" value="1"/>
</dbReference>
<reference evidence="1" key="2">
    <citation type="journal article" date="2020" name="Microorganisms">
        <title>Osmotic Adaptation and Compatible Solute Biosynthesis of Phototrophic Bacteria as Revealed from Genome Analyses.</title>
        <authorList>
            <person name="Imhoff J.F."/>
            <person name="Rahn T."/>
            <person name="Kunzel S."/>
            <person name="Keller A."/>
            <person name="Neulinger S.C."/>
        </authorList>
    </citation>
    <scope>NUCLEOTIDE SEQUENCE</scope>
    <source>
        <strain evidence="1">DSM 9154</strain>
    </source>
</reference>
<dbReference type="Proteomes" id="UP000778970">
    <property type="component" value="Unassembled WGS sequence"/>
</dbReference>
<gene>
    <name evidence="1" type="ORF">CKO21_14225</name>
</gene>
<dbReference type="InterPro" id="IPR016181">
    <property type="entry name" value="Acyl_CoA_acyltransferase"/>
</dbReference>
<proteinExistence type="predicted"/>
<dbReference type="Gene3D" id="3.40.630.30">
    <property type="match status" value="1"/>
</dbReference>
<comment type="caution">
    <text evidence="1">The sequence shown here is derived from an EMBL/GenBank/DDBJ whole genome shotgun (WGS) entry which is preliminary data.</text>
</comment>
<name>A0A934QKA0_9PROT</name>